<evidence type="ECO:0000256" key="8">
    <source>
        <dbReference type="ARBA" id="ARBA00023242"/>
    </source>
</evidence>
<dbReference type="GO" id="GO:0005634">
    <property type="term" value="C:nucleus"/>
    <property type="evidence" value="ECO:0007669"/>
    <property type="project" value="UniProtKB-SubCell"/>
</dbReference>
<sequence>MLIVQNANASSFSTLLETSVEAESALPAPLPHYWICTPLFNNNPAHDHTVILTSSSFETAFYQPVPNVTPILIESYSVHSLKQLILSNANNRIVVSDISLFFRHNTLHDFIFLLEEMESQKGRLKPISFIIRSDLISDPFLLAGIRRLFLTHLIFSKIDANNVLLSFQYIHKGSLKSEKSVLNTKETSISAYKGIQLFKEKEPNEGALPESTFSLDTTDEQKERKTHVQLPFMKAQLDSLLQYVPDEADDIDEEDPDADLEF</sequence>
<evidence type="ECO:0000256" key="1">
    <source>
        <dbReference type="ARBA" id="ARBA00004123"/>
    </source>
</evidence>
<evidence type="ECO:0000256" key="5">
    <source>
        <dbReference type="ARBA" id="ARBA00020264"/>
    </source>
</evidence>
<comment type="pathway">
    <text evidence="3">tRNA modification; 5-methoxycarbonylmethyl-2-thiouridine-tRNA biosynthesis.</text>
</comment>
<dbReference type="GO" id="GO:0000049">
    <property type="term" value="F:tRNA binding"/>
    <property type="evidence" value="ECO:0007669"/>
    <property type="project" value="TreeGrafter"/>
</dbReference>
<evidence type="ECO:0000256" key="3">
    <source>
        <dbReference type="ARBA" id="ARBA00005043"/>
    </source>
</evidence>
<gene>
    <name evidence="9" type="ORF">DI09_13p260</name>
</gene>
<dbReference type="GO" id="GO:0033588">
    <property type="term" value="C:elongator holoenzyme complex"/>
    <property type="evidence" value="ECO:0007669"/>
    <property type="project" value="InterPro"/>
</dbReference>
<dbReference type="PANTHER" id="PTHR15641:SF1">
    <property type="entry name" value="ELONGATOR COMPLEX PROTEIN 5"/>
    <property type="match status" value="1"/>
</dbReference>
<evidence type="ECO:0000313" key="10">
    <source>
        <dbReference type="Proteomes" id="UP000029725"/>
    </source>
</evidence>
<comment type="caution">
    <text evidence="9">The sequence shown here is derived from an EMBL/GenBank/DDBJ whole genome shotgun (WGS) entry which is preliminary data.</text>
</comment>
<comment type="subcellular location">
    <subcellularLocation>
        <location evidence="2">Cytoplasm</location>
    </subcellularLocation>
    <subcellularLocation>
        <location evidence="1">Nucleus</location>
    </subcellularLocation>
</comment>
<dbReference type="Proteomes" id="UP000029725">
    <property type="component" value="Unassembled WGS sequence"/>
</dbReference>
<comment type="similarity">
    <text evidence="4">Belongs to the ELP5 family.</text>
</comment>
<dbReference type="GO" id="GO:0005829">
    <property type="term" value="C:cytosol"/>
    <property type="evidence" value="ECO:0007669"/>
    <property type="project" value="TreeGrafter"/>
</dbReference>
<dbReference type="VEuPathDB" id="MicrosporidiaDB:DI09_13p260"/>
<evidence type="ECO:0000313" key="9">
    <source>
        <dbReference type="EMBL" id="KGG52737.1"/>
    </source>
</evidence>
<keyword evidence="10" id="KW-1185">Reference proteome</keyword>
<dbReference type="AlphaFoldDB" id="A0A098VUU3"/>
<protein>
    <recommendedName>
        <fullName evidence="5">Elongator complex protein 5</fullName>
    </recommendedName>
</protein>
<dbReference type="InterPro" id="IPR019519">
    <property type="entry name" value="Elp5"/>
</dbReference>
<dbReference type="RefSeq" id="XP_013239164.1">
    <property type="nucleotide sequence ID" value="XM_013383710.1"/>
</dbReference>
<evidence type="ECO:0000256" key="2">
    <source>
        <dbReference type="ARBA" id="ARBA00004496"/>
    </source>
</evidence>
<reference evidence="9 10" key="1">
    <citation type="submission" date="2014-04" db="EMBL/GenBank/DDBJ databases">
        <title>A new species of microsporidia sheds light on the evolution of extreme parasitism.</title>
        <authorList>
            <person name="Haag K.L."/>
            <person name="James T.Y."/>
            <person name="Larsson R."/>
            <person name="Schaer T.M."/>
            <person name="Refardt D."/>
            <person name="Pombert J.-F."/>
            <person name="Ebert D."/>
        </authorList>
    </citation>
    <scope>NUCLEOTIDE SEQUENCE [LARGE SCALE GENOMIC DNA]</scope>
    <source>
        <strain evidence="9 10">UGP3</strain>
        <tissue evidence="9">Spores</tissue>
    </source>
</reference>
<dbReference type="HOGENOM" id="CLU_1062037_0_0_1"/>
<dbReference type="UniPathway" id="UPA00988"/>
<dbReference type="PANTHER" id="PTHR15641">
    <property type="entry name" value="ELONGATOR COMPLEX PROTEIN 5"/>
    <property type="match status" value="1"/>
</dbReference>
<proteinExistence type="inferred from homology"/>
<keyword evidence="7" id="KW-0819">tRNA processing</keyword>
<evidence type="ECO:0000256" key="7">
    <source>
        <dbReference type="ARBA" id="ARBA00022694"/>
    </source>
</evidence>
<keyword evidence="6" id="KW-0963">Cytoplasm</keyword>
<evidence type="ECO:0000256" key="6">
    <source>
        <dbReference type="ARBA" id="ARBA00022490"/>
    </source>
</evidence>
<name>A0A098VUU3_9MICR</name>
<dbReference type="EMBL" id="JMKJ01000044">
    <property type="protein sequence ID" value="KGG52737.1"/>
    <property type="molecule type" value="Genomic_DNA"/>
</dbReference>
<dbReference type="GeneID" id="25258383"/>
<evidence type="ECO:0000256" key="4">
    <source>
        <dbReference type="ARBA" id="ARBA00009567"/>
    </source>
</evidence>
<dbReference type="Pfam" id="PF10483">
    <property type="entry name" value="Elong_Iki1"/>
    <property type="match status" value="1"/>
</dbReference>
<organism evidence="9 10">
    <name type="scientific">Mitosporidium daphniae</name>
    <dbReference type="NCBI Taxonomy" id="1485682"/>
    <lineage>
        <taxon>Eukaryota</taxon>
        <taxon>Fungi</taxon>
        <taxon>Fungi incertae sedis</taxon>
        <taxon>Microsporidia</taxon>
        <taxon>Mitosporidium</taxon>
    </lineage>
</organism>
<keyword evidence="8" id="KW-0539">Nucleus</keyword>
<dbReference type="GO" id="GO:0002098">
    <property type="term" value="P:tRNA wobble uridine modification"/>
    <property type="evidence" value="ECO:0007669"/>
    <property type="project" value="InterPro"/>
</dbReference>
<accession>A0A098VUU3</accession>